<keyword evidence="3" id="KW-1185">Reference proteome</keyword>
<feature type="signal peptide" evidence="1">
    <location>
        <begin position="1"/>
        <end position="23"/>
    </location>
</feature>
<organism evidence="2 3">
    <name type="scientific">Lophiotrema nucula</name>
    <dbReference type="NCBI Taxonomy" id="690887"/>
    <lineage>
        <taxon>Eukaryota</taxon>
        <taxon>Fungi</taxon>
        <taxon>Dikarya</taxon>
        <taxon>Ascomycota</taxon>
        <taxon>Pezizomycotina</taxon>
        <taxon>Dothideomycetes</taxon>
        <taxon>Pleosporomycetidae</taxon>
        <taxon>Pleosporales</taxon>
        <taxon>Lophiotremataceae</taxon>
        <taxon>Lophiotrema</taxon>
    </lineage>
</organism>
<feature type="chain" id="PRO_5025606904" evidence="1">
    <location>
        <begin position="24"/>
        <end position="229"/>
    </location>
</feature>
<dbReference type="Proteomes" id="UP000799770">
    <property type="component" value="Unassembled WGS sequence"/>
</dbReference>
<reference evidence="2" key="1">
    <citation type="journal article" date="2020" name="Stud. Mycol.">
        <title>101 Dothideomycetes genomes: a test case for predicting lifestyles and emergence of pathogens.</title>
        <authorList>
            <person name="Haridas S."/>
            <person name="Albert R."/>
            <person name="Binder M."/>
            <person name="Bloem J."/>
            <person name="Labutti K."/>
            <person name="Salamov A."/>
            <person name="Andreopoulos B."/>
            <person name="Baker S."/>
            <person name="Barry K."/>
            <person name="Bills G."/>
            <person name="Bluhm B."/>
            <person name="Cannon C."/>
            <person name="Castanera R."/>
            <person name="Culley D."/>
            <person name="Daum C."/>
            <person name="Ezra D."/>
            <person name="Gonzalez J."/>
            <person name="Henrissat B."/>
            <person name="Kuo A."/>
            <person name="Liang C."/>
            <person name="Lipzen A."/>
            <person name="Lutzoni F."/>
            <person name="Magnuson J."/>
            <person name="Mondo S."/>
            <person name="Nolan M."/>
            <person name="Ohm R."/>
            <person name="Pangilinan J."/>
            <person name="Park H.-J."/>
            <person name="Ramirez L."/>
            <person name="Alfaro M."/>
            <person name="Sun H."/>
            <person name="Tritt A."/>
            <person name="Yoshinaga Y."/>
            <person name="Zwiers L.-H."/>
            <person name="Turgeon B."/>
            <person name="Goodwin S."/>
            <person name="Spatafora J."/>
            <person name="Crous P."/>
            <person name="Grigoriev I."/>
        </authorList>
    </citation>
    <scope>NUCLEOTIDE SEQUENCE</scope>
    <source>
        <strain evidence="2">CBS 627.86</strain>
    </source>
</reference>
<name>A0A6A5ZL60_9PLEO</name>
<evidence type="ECO:0000313" key="2">
    <source>
        <dbReference type="EMBL" id="KAF2119593.1"/>
    </source>
</evidence>
<accession>A0A6A5ZL60</accession>
<gene>
    <name evidence="2" type="ORF">BDV96DRAFT_642612</name>
</gene>
<dbReference type="EMBL" id="ML977315">
    <property type="protein sequence ID" value="KAF2119593.1"/>
    <property type="molecule type" value="Genomic_DNA"/>
</dbReference>
<dbReference type="AlphaFoldDB" id="A0A6A5ZL60"/>
<proteinExistence type="predicted"/>
<keyword evidence="1" id="KW-0732">Signal</keyword>
<sequence length="229" mass="25610">MNPLKCLCQLMILSLCFVVLGDAAPATGEPRIINDTEVSISASRLLNNSTIPSPSTNLVNHAFNLQAFYYDPKTAKASSFDVLPEICNFYHFTADYGRPLQALIGTIFGREACLMWYMDPVCNQTQGWNITEYEDMSEALKSQVKLNGTLHSSIRGDWIATFPKGTTAVQCRYCMYTWFHDILLWRMSYAAISPTRVQALQFGIAVESDKVVITSTKPPGEQCPQEKLS</sequence>
<protein>
    <submittedName>
        <fullName evidence="2">Uncharacterized protein</fullName>
    </submittedName>
</protein>
<evidence type="ECO:0000256" key="1">
    <source>
        <dbReference type="SAM" id="SignalP"/>
    </source>
</evidence>
<evidence type="ECO:0000313" key="3">
    <source>
        <dbReference type="Proteomes" id="UP000799770"/>
    </source>
</evidence>